<gene>
    <name evidence="2" type="ORF">K503DRAFT_618450</name>
</gene>
<evidence type="ECO:0000313" key="3">
    <source>
        <dbReference type="Proteomes" id="UP000092154"/>
    </source>
</evidence>
<evidence type="ECO:0000313" key="2">
    <source>
        <dbReference type="EMBL" id="OAX32360.1"/>
    </source>
</evidence>
<dbReference type="Pfam" id="PF20153">
    <property type="entry name" value="DUF6535"/>
    <property type="match status" value="1"/>
</dbReference>
<sequence>MTNSLEQILRSTDAEDRGKDVESKFWSTYEKVSNEYDNDFLERANNDMVTVLTFAGLFSIANTIFIVELQPKPIDTMNVLALQLIKMANDPNAVNEINNLLSSITYASSTVWDCDRKTMAKLLQGRAGRSSNGKTMAELL</sequence>
<reference evidence="2 3" key="1">
    <citation type="submission" date="2016-06" db="EMBL/GenBank/DDBJ databases">
        <title>Comparative genomics of the ectomycorrhizal sister species Rhizopogon vinicolor and Rhizopogon vesiculosus (Basidiomycota: Boletales) reveals a divergence of the mating type B locus.</title>
        <authorList>
            <consortium name="DOE Joint Genome Institute"/>
            <person name="Mujic A.B."/>
            <person name="Kuo A."/>
            <person name="Tritt A."/>
            <person name="Lipzen A."/>
            <person name="Chen C."/>
            <person name="Johnson J."/>
            <person name="Sharma A."/>
            <person name="Barry K."/>
            <person name="Grigoriev I.V."/>
            <person name="Spatafora J.W."/>
        </authorList>
    </citation>
    <scope>NUCLEOTIDE SEQUENCE [LARGE SCALE GENOMIC DNA]</scope>
    <source>
        <strain evidence="2 3">AM-OR11-026</strain>
    </source>
</reference>
<organism evidence="2 3">
    <name type="scientific">Rhizopogon vinicolor AM-OR11-026</name>
    <dbReference type="NCBI Taxonomy" id="1314800"/>
    <lineage>
        <taxon>Eukaryota</taxon>
        <taxon>Fungi</taxon>
        <taxon>Dikarya</taxon>
        <taxon>Basidiomycota</taxon>
        <taxon>Agaricomycotina</taxon>
        <taxon>Agaricomycetes</taxon>
        <taxon>Agaricomycetidae</taxon>
        <taxon>Boletales</taxon>
        <taxon>Suillineae</taxon>
        <taxon>Rhizopogonaceae</taxon>
        <taxon>Rhizopogon</taxon>
    </lineage>
</organism>
<dbReference type="AlphaFoldDB" id="A0A1B7MID2"/>
<keyword evidence="3" id="KW-1185">Reference proteome</keyword>
<name>A0A1B7MID2_9AGAM</name>
<dbReference type="EMBL" id="KV449034">
    <property type="protein sequence ID" value="OAX32360.1"/>
    <property type="molecule type" value="Genomic_DNA"/>
</dbReference>
<proteinExistence type="predicted"/>
<evidence type="ECO:0000259" key="1">
    <source>
        <dbReference type="Pfam" id="PF20153"/>
    </source>
</evidence>
<dbReference type="InterPro" id="IPR045338">
    <property type="entry name" value="DUF6535"/>
</dbReference>
<feature type="domain" description="DUF6535" evidence="1">
    <location>
        <begin position="26"/>
        <end position="100"/>
    </location>
</feature>
<dbReference type="STRING" id="1314800.A0A1B7MID2"/>
<dbReference type="InParanoid" id="A0A1B7MID2"/>
<accession>A0A1B7MID2</accession>
<dbReference type="OrthoDB" id="2686251at2759"/>
<protein>
    <recommendedName>
        <fullName evidence="1">DUF6535 domain-containing protein</fullName>
    </recommendedName>
</protein>
<dbReference type="Proteomes" id="UP000092154">
    <property type="component" value="Unassembled WGS sequence"/>
</dbReference>